<evidence type="ECO:0000313" key="4">
    <source>
        <dbReference type="Proteomes" id="UP000502823"/>
    </source>
</evidence>
<evidence type="ECO:0008006" key="5">
    <source>
        <dbReference type="Google" id="ProtNLM"/>
    </source>
</evidence>
<dbReference type="PANTHER" id="PTHR22028:SF5">
    <property type="entry name" value="COILED-COIL DOMAIN-CONTAINING PROTEIN 191"/>
    <property type="match status" value="1"/>
</dbReference>
<evidence type="ECO:0000256" key="2">
    <source>
        <dbReference type="SAM" id="MobiDB-lite"/>
    </source>
</evidence>
<evidence type="ECO:0000256" key="1">
    <source>
        <dbReference type="SAM" id="Coils"/>
    </source>
</evidence>
<comment type="caution">
    <text evidence="3">The sequence shown here is derived from an EMBL/GenBank/DDBJ whole genome shotgun (WGS) entry which is preliminary data.</text>
</comment>
<feature type="coiled-coil region" evidence="1">
    <location>
        <begin position="434"/>
        <end position="464"/>
    </location>
</feature>
<dbReference type="OrthoDB" id="6256972at2759"/>
<keyword evidence="1" id="KW-0175">Coiled coil</keyword>
<feature type="region of interest" description="Disordered" evidence="2">
    <location>
        <begin position="301"/>
        <end position="321"/>
    </location>
</feature>
<feature type="region of interest" description="Disordered" evidence="2">
    <location>
        <begin position="559"/>
        <end position="579"/>
    </location>
</feature>
<keyword evidence="4" id="KW-1185">Reference proteome</keyword>
<dbReference type="FunCoup" id="A0A6L2PJ56">
    <property type="interactions" value="37"/>
</dbReference>
<dbReference type="InterPro" id="IPR052270">
    <property type="entry name" value="CACF_protein"/>
</dbReference>
<evidence type="ECO:0000313" key="3">
    <source>
        <dbReference type="EMBL" id="GFG30498.1"/>
    </source>
</evidence>
<gene>
    <name evidence="3" type="ORF">Cfor_08121</name>
</gene>
<sequence>MIKSAPKFTAKQVPKNTSEDKKYMNHVMSSNYPGKRTSLTAYTWNFRKDDQATEVHSQNMEQLLNNLLKTKIRDEDSSMLLKSEDRLPCNPALVMDLRHEMVKMRELLKQRDTNMDVVTQAKRCLLFRVILQEEMAVLAVEKELSVIDKQINSFKRQMELSRKKLSHQTTVSHMNAYTKSRHSRSKSVSLIDLDNVQSSSCNIPYSKKSSVLDIQTTQNATNHNSAVDNLITDISTSMEEKKAVTNTDVTTNDGAMEGTIPEISVSSTKLESNEEFMYNKRDLLCSVWMKCNRPTHDQKWRMTQNHTSETKDDVSENTQTQASKKVMRKCWDTWLHIVRKRKRTLSAAFSKQQREEKIDGFFKVLQEQKWSLIDIRVPGTIKDLHNVKKGTVRNSKHFNHNFQPNNKRFDKQDIQHNSGFQTKHSPKHRNNEYLKRLEVQQNIITEQKSKLEEQSRLIKELQLAQLRMQTEKSAKEAQAEISQTLSSCELSLKPKAKQVKNRLSVTEKKMVFPERKLVVTSLKTVPAILNRMEERAEERQRRWKLIRERKQKLIEERLEKEREEEEERKQREENEKQLKVQELREKRRLKKQMENQKKTEREKMHNLMIMASFHYKNLLMKKVICSLKQLVVLKWKMMESAEEHCRTRLVCHYFHTWREHVNSVITMKMNRATSWHNRVLMKKVFRCLFQVYSEYITKKQVAIDFYDLHMQAHVFLSWYCIACTEHVVTTYKQEQAKAHYNSLVEYRKLLTHYLKRWQQLPSVLHLEREKEKRKQIWRIKVQEILPDFKPVFAKLEDSDLAS</sequence>
<dbReference type="PANTHER" id="PTHR22028">
    <property type="entry name" value="SFI1 SPINDLE BODY DOMAIN-CONTAINING PROTEIN-RELATED"/>
    <property type="match status" value="1"/>
</dbReference>
<accession>A0A6L2PJ56</accession>
<protein>
    <recommendedName>
        <fullName evidence="5">Sfi1 spindle body domain-containing protein</fullName>
    </recommendedName>
</protein>
<dbReference type="InParanoid" id="A0A6L2PJ56"/>
<proteinExistence type="predicted"/>
<organism evidence="3 4">
    <name type="scientific">Coptotermes formosanus</name>
    <name type="common">Formosan subterranean termite</name>
    <dbReference type="NCBI Taxonomy" id="36987"/>
    <lineage>
        <taxon>Eukaryota</taxon>
        <taxon>Metazoa</taxon>
        <taxon>Ecdysozoa</taxon>
        <taxon>Arthropoda</taxon>
        <taxon>Hexapoda</taxon>
        <taxon>Insecta</taxon>
        <taxon>Pterygota</taxon>
        <taxon>Neoptera</taxon>
        <taxon>Polyneoptera</taxon>
        <taxon>Dictyoptera</taxon>
        <taxon>Blattodea</taxon>
        <taxon>Blattoidea</taxon>
        <taxon>Termitoidae</taxon>
        <taxon>Rhinotermitidae</taxon>
        <taxon>Coptotermes</taxon>
    </lineage>
</organism>
<reference evidence="4" key="1">
    <citation type="submission" date="2020-01" db="EMBL/GenBank/DDBJ databases">
        <title>Draft genome sequence of the Termite Coptotermes fromosanus.</title>
        <authorList>
            <person name="Itakura S."/>
            <person name="Yosikawa Y."/>
            <person name="Umezawa K."/>
        </authorList>
    </citation>
    <scope>NUCLEOTIDE SEQUENCE [LARGE SCALE GENOMIC DNA]</scope>
</reference>
<dbReference type="AlphaFoldDB" id="A0A6L2PJ56"/>
<dbReference type="EMBL" id="BLKM01000227">
    <property type="protein sequence ID" value="GFG30498.1"/>
    <property type="molecule type" value="Genomic_DNA"/>
</dbReference>
<dbReference type="Proteomes" id="UP000502823">
    <property type="component" value="Unassembled WGS sequence"/>
</dbReference>
<name>A0A6L2PJ56_COPFO</name>